<reference evidence="2 3" key="1">
    <citation type="submission" date="2011-08" db="EMBL/GenBank/DDBJ databases">
        <title>The Genome Sequence of Alistipes indistinctus YIT 12060.</title>
        <authorList>
            <consortium name="The Broad Institute Genome Sequencing Platform"/>
            <person name="Earl A."/>
            <person name="Ward D."/>
            <person name="Feldgarden M."/>
            <person name="Gevers D."/>
            <person name="Morotomi M."/>
            <person name="Young S.K."/>
            <person name="Zeng Q."/>
            <person name="Gargeya S."/>
            <person name="Fitzgerald M."/>
            <person name="Haas B."/>
            <person name="Abouelleil A."/>
            <person name="Alvarado L."/>
            <person name="Arachchi H.M."/>
            <person name="Berlin A."/>
            <person name="Brown A."/>
            <person name="Chapman S.B."/>
            <person name="Chen Z."/>
            <person name="Dunbar C."/>
            <person name="Freedman E."/>
            <person name="Gearin G."/>
            <person name="Gellesch M."/>
            <person name="Goldberg J."/>
            <person name="Griggs A."/>
            <person name="Gujja S."/>
            <person name="Heiman D."/>
            <person name="Howarth C."/>
            <person name="Larson L."/>
            <person name="Lui A."/>
            <person name="MacDonald P.J.P."/>
            <person name="Montmayeur A."/>
            <person name="Murphy C."/>
            <person name="Neiman D."/>
            <person name="Pearson M."/>
            <person name="Priest M."/>
            <person name="Roberts A."/>
            <person name="Saif S."/>
            <person name="Shea T."/>
            <person name="Shenoy N."/>
            <person name="Sisk P."/>
            <person name="Stolte C."/>
            <person name="Sykes S."/>
            <person name="Wortman J."/>
            <person name="Nusbaum C."/>
            <person name="Birren B."/>
        </authorList>
    </citation>
    <scope>NUCLEOTIDE SEQUENCE [LARGE SCALE GENOMIC DNA]</scope>
    <source>
        <strain evidence="2 3">YIT 12060</strain>
    </source>
</reference>
<comment type="caution">
    <text evidence="2">The sequence shown here is derived from an EMBL/GenBank/DDBJ whole genome shotgun (WGS) entry which is preliminary data.</text>
</comment>
<dbReference type="InterPro" id="IPR053996">
    <property type="entry name" value="DUF3829-like_C"/>
</dbReference>
<feature type="domain" description="DUF3829" evidence="1">
    <location>
        <begin position="27"/>
        <end position="87"/>
    </location>
</feature>
<dbReference type="Pfam" id="PF22219">
    <property type="entry name" value="DUF3829_2nd"/>
    <property type="match status" value="1"/>
</dbReference>
<dbReference type="PATRIC" id="fig|742725.3.peg.1204"/>
<dbReference type="Gene3D" id="1.20.58.820">
    <property type="entry name" value="Uncharacterised protein PF12889, C-terminal DUF3829"/>
    <property type="match status" value="1"/>
</dbReference>
<organism evidence="2 3">
    <name type="scientific">Alistipes indistinctus YIT 12060</name>
    <dbReference type="NCBI Taxonomy" id="742725"/>
    <lineage>
        <taxon>Bacteria</taxon>
        <taxon>Pseudomonadati</taxon>
        <taxon>Bacteroidota</taxon>
        <taxon>Bacteroidia</taxon>
        <taxon>Bacteroidales</taxon>
        <taxon>Rikenellaceae</taxon>
        <taxon>Alistipes</taxon>
    </lineage>
</organism>
<dbReference type="AlphaFoldDB" id="G5H879"/>
<name>G5H879_9BACT</name>
<dbReference type="Proteomes" id="UP000006008">
    <property type="component" value="Unassembled WGS sequence"/>
</dbReference>
<gene>
    <name evidence="2" type="ORF">HMPREF9450_01139</name>
</gene>
<sequence length="95" mass="10768">MTEARTQIYSIISPLADQAEAGYTDPEQKIEAAKTLSAQEGGHQMDLYKRFLDDANEFLGLLRKDKHEGKYTEKGFEALSSQYNCTISSYNYFAD</sequence>
<dbReference type="HOGENOM" id="CLU_2366652_0_0_10"/>
<dbReference type="EMBL" id="ADLD01000011">
    <property type="protein sequence ID" value="EHB92274.1"/>
    <property type="molecule type" value="Genomic_DNA"/>
</dbReference>
<proteinExistence type="predicted"/>
<keyword evidence="3" id="KW-1185">Reference proteome</keyword>
<accession>G5H879</accession>
<evidence type="ECO:0000259" key="1">
    <source>
        <dbReference type="Pfam" id="PF22219"/>
    </source>
</evidence>
<evidence type="ECO:0000313" key="2">
    <source>
        <dbReference type="EMBL" id="EHB92274.1"/>
    </source>
</evidence>
<protein>
    <recommendedName>
        <fullName evidence="1">DUF3829 domain-containing protein</fullName>
    </recommendedName>
</protein>
<evidence type="ECO:0000313" key="3">
    <source>
        <dbReference type="Proteomes" id="UP000006008"/>
    </source>
</evidence>